<accession>A0AA97HQN0</accession>
<dbReference type="GO" id="GO:0006396">
    <property type="term" value="P:RNA processing"/>
    <property type="evidence" value="ECO:0007669"/>
    <property type="project" value="UniProtKB-ARBA"/>
</dbReference>
<dbReference type="InterPro" id="IPR050188">
    <property type="entry name" value="RluA_PseudoU_synthase"/>
</dbReference>
<dbReference type="EC" id="5.4.99.-" evidence="4"/>
<evidence type="ECO:0000259" key="3">
    <source>
        <dbReference type="Pfam" id="PF00849"/>
    </source>
</evidence>
<dbReference type="GO" id="GO:0003723">
    <property type="term" value="F:RNA binding"/>
    <property type="evidence" value="ECO:0007669"/>
    <property type="project" value="InterPro"/>
</dbReference>
<dbReference type="Pfam" id="PF00849">
    <property type="entry name" value="PseudoU_synth_2"/>
    <property type="match status" value="1"/>
</dbReference>
<evidence type="ECO:0000313" key="5">
    <source>
        <dbReference type="Proteomes" id="UP001302486"/>
    </source>
</evidence>
<dbReference type="GO" id="GO:0009982">
    <property type="term" value="F:pseudouridine synthase activity"/>
    <property type="evidence" value="ECO:0007669"/>
    <property type="project" value="InterPro"/>
</dbReference>
<name>A0AA97HQN0_9FLAO</name>
<sequence length="233" mass="26659">MAEKVLSNKSNLNVLYEDNHIIIVNKRVGDIVQGDKTGDKPLSDVVKAYIKEKYNKPGNVYLGTVHRLDRPTSGLVIFAKTSKVLPRLNKLFVSKDISKIYWAVVKKQPPKNEDTLINWLKKNPKNNKSYAHNKEVTDSKKAILHYKTIKKLDHYFLLEIHLETGRHHQIRSQLSTIGCPIKGDLKYGFNRSNKDAGIHLHAREIQFIHPVSKKPIHIIAPLPKDPIWDACLP</sequence>
<evidence type="ECO:0000256" key="1">
    <source>
        <dbReference type="ARBA" id="ARBA00010876"/>
    </source>
</evidence>
<organism evidence="4 5">
    <name type="scientific">Hwangdonia lutea</name>
    <dbReference type="NCBI Taxonomy" id="3075823"/>
    <lineage>
        <taxon>Bacteria</taxon>
        <taxon>Pseudomonadati</taxon>
        <taxon>Bacteroidota</taxon>
        <taxon>Flavobacteriia</taxon>
        <taxon>Flavobacteriales</taxon>
        <taxon>Flavobacteriaceae</taxon>
        <taxon>Hwangdonia</taxon>
    </lineage>
</organism>
<dbReference type="SUPFAM" id="SSF55120">
    <property type="entry name" value="Pseudouridine synthase"/>
    <property type="match status" value="1"/>
</dbReference>
<gene>
    <name evidence="4" type="ORF">RNZ46_00480</name>
</gene>
<dbReference type="KEGG" id="hws:RNZ46_00480"/>
<dbReference type="PANTHER" id="PTHR21600">
    <property type="entry name" value="MITOCHONDRIAL RNA PSEUDOURIDINE SYNTHASE"/>
    <property type="match status" value="1"/>
</dbReference>
<dbReference type="InterPro" id="IPR006224">
    <property type="entry name" value="PsdUridine_synth_RluA-like_CS"/>
</dbReference>
<proteinExistence type="inferred from homology"/>
<dbReference type="Proteomes" id="UP001302486">
    <property type="component" value="Chromosome"/>
</dbReference>
<dbReference type="InterPro" id="IPR006145">
    <property type="entry name" value="PsdUridine_synth_RsuA/RluA"/>
</dbReference>
<dbReference type="GO" id="GO:0140098">
    <property type="term" value="F:catalytic activity, acting on RNA"/>
    <property type="evidence" value="ECO:0007669"/>
    <property type="project" value="UniProtKB-ARBA"/>
</dbReference>
<dbReference type="CDD" id="cd02869">
    <property type="entry name" value="PseudoU_synth_RluA_like"/>
    <property type="match status" value="1"/>
</dbReference>
<reference evidence="5" key="1">
    <citation type="submission" date="2024-06" db="EMBL/GenBank/DDBJ databases">
        <title>Hwangdonia haimaensis gen. nov., sp. nov., a member of the family Flavobacteriaceae isolated from the haima cold seep.</title>
        <authorList>
            <person name="Li J."/>
        </authorList>
    </citation>
    <scope>NUCLEOTIDE SEQUENCE [LARGE SCALE GENOMIC DNA]</scope>
    <source>
        <strain evidence="5">SCSIO 19198</strain>
    </source>
</reference>
<dbReference type="Gene3D" id="3.30.2350.10">
    <property type="entry name" value="Pseudouridine synthase"/>
    <property type="match status" value="1"/>
</dbReference>
<evidence type="ECO:0000256" key="2">
    <source>
        <dbReference type="ARBA" id="ARBA00023235"/>
    </source>
</evidence>
<dbReference type="AlphaFoldDB" id="A0AA97HQN0"/>
<feature type="domain" description="Pseudouridine synthase RsuA/RluA-like" evidence="3">
    <location>
        <begin position="20"/>
        <end position="175"/>
    </location>
</feature>
<dbReference type="InterPro" id="IPR020103">
    <property type="entry name" value="PsdUridine_synth_cat_dom_sf"/>
</dbReference>
<dbReference type="PANTHER" id="PTHR21600:SF83">
    <property type="entry name" value="PSEUDOURIDYLATE SYNTHASE RPUSD4, MITOCHONDRIAL"/>
    <property type="match status" value="1"/>
</dbReference>
<dbReference type="PROSITE" id="PS01129">
    <property type="entry name" value="PSI_RLU"/>
    <property type="match status" value="1"/>
</dbReference>
<evidence type="ECO:0000313" key="4">
    <source>
        <dbReference type="EMBL" id="WOD43757.1"/>
    </source>
</evidence>
<dbReference type="GO" id="GO:0001522">
    <property type="term" value="P:pseudouridine synthesis"/>
    <property type="evidence" value="ECO:0007669"/>
    <property type="project" value="InterPro"/>
</dbReference>
<keyword evidence="2 4" id="KW-0413">Isomerase</keyword>
<comment type="similarity">
    <text evidence="1">Belongs to the pseudouridine synthase RluA family.</text>
</comment>
<dbReference type="EMBL" id="CP136521">
    <property type="protein sequence ID" value="WOD43757.1"/>
    <property type="molecule type" value="Genomic_DNA"/>
</dbReference>
<keyword evidence="5" id="KW-1185">Reference proteome</keyword>
<protein>
    <submittedName>
        <fullName evidence="4">RluA family pseudouridine synthase</fullName>
        <ecNumber evidence="4">5.4.99.-</ecNumber>
    </submittedName>
</protein>
<dbReference type="RefSeq" id="WP_316983436.1">
    <property type="nucleotide sequence ID" value="NZ_CP136521.1"/>
</dbReference>